<dbReference type="AlphaFoldDB" id="A0A2S2E289"/>
<name>A0A2S2E289_9ALTE</name>
<dbReference type="KEGG" id="salh:HMF8227_01228"/>
<dbReference type="EMBL" id="CP029347">
    <property type="protein sequence ID" value="AWL11709.1"/>
    <property type="molecule type" value="Genomic_DNA"/>
</dbReference>
<proteinExistence type="predicted"/>
<reference evidence="1 2" key="1">
    <citation type="submission" date="2018-05" db="EMBL/GenBank/DDBJ databases">
        <title>Salinimonas sp. HMF8227 Genome sequencing and assembly.</title>
        <authorList>
            <person name="Kang H."/>
            <person name="Kang J."/>
            <person name="Cha I."/>
            <person name="Kim H."/>
            <person name="Joh K."/>
        </authorList>
    </citation>
    <scope>NUCLEOTIDE SEQUENCE [LARGE SCALE GENOMIC DNA]</scope>
    <source>
        <strain evidence="1 2">HMF8227</strain>
    </source>
</reference>
<evidence type="ECO:0000313" key="2">
    <source>
        <dbReference type="Proteomes" id="UP000245728"/>
    </source>
</evidence>
<protein>
    <submittedName>
        <fullName evidence="1">Uncharacterized protein</fullName>
    </submittedName>
</protein>
<gene>
    <name evidence="1" type="ORF">HMF8227_01228</name>
</gene>
<dbReference type="OrthoDB" id="6386237at2"/>
<accession>A0A2S2E289</accession>
<evidence type="ECO:0000313" key="1">
    <source>
        <dbReference type="EMBL" id="AWL11709.1"/>
    </source>
</evidence>
<dbReference type="RefSeq" id="WP_109339329.1">
    <property type="nucleotide sequence ID" value="NZ_CP029347.1"/>
</dbReference>
<sequence length="144" mass="16123">MTILPNPLRVLLLPMLAIILPMSLTGCIQGQSMAATQKSFAAGSDVPTQTLRSVDRQLRQALTPSGWYYKGSVAANDQVNAYIKIPSQLTLDIEYQENYLKQSVCKMISEPATWRELEDISVWVHIYTQEKSQSVYARCDNPVA</sequence>
<organism evidence="1 2">
    <name type="scientific">Saliniradius amylolyticus</name>
    <dbReference type="NCBI Taxonomy" id="2183582"/>
    <lineage>
        <taxon>Bacteria</taxon>
        <taxon>Pseudomonadati</taxon>
        <taxon>Pseudomonadota</taxon>
        <taxon>Gammaproteobacteria</taxon>
        <taxon>Alteromonadales</taxon>
        <taxon>Alteromonadaceae</taxon>
        <taxon>Saliniradius</taxon>
    </lineage>
</organism>
<dbReference type="Proteomes" id="UP000245728">
    <property type="component" value="Chromosome"/>
</dbReference>
<keyword evidence="2" id="KW-1185">Reference proteome</keyword>